<reference evidence="3 4" key="1">
    <citation type="submission" date="2024-09" db="EMBL/GenBank/DDBJ databases">
        <authorList>
            <person name="Sun Q."/>
            <person name="Mori K."/>
        </authorList>
    </citation>
    <scope>NUCLEOTIDE SEQUENCE [LARGE SCALE GENOMIC DNA]</scope>
    <source>
        <strain evidence="3 4">CCM 7609</strain>
    </source>
</reference>
<comment type="caution">
    <text evidence="3">The sequence shown here is derived from an EMBL/GenBank/DDBJ whole genome shotgun (WGS) entry which is preliminary data.</text>
</comment>
<gene>
    <name evidence="3" type="ORF">ACFFX0_20205</name>
</gene>
<comment type="similarity">
    <text evidence="1">Belongs to the enoyl-CoA hydratase/isomerase family.</text>
</comment>
<sequence>MSDTEAPVLIERSGPIGRLVFNRADKSNALTFDDAQYLVKCLRELEEDDSIKVIILKGKGKSFCAGHDFDDVVEVYGLNKKLPDGRPYRMSVRERLVIDKRLADEYMAFQYSQKPVIAQVQGAAVGFGMYLTELVDLVICAEDARFSHAEQRLGFAGNTWHLNMQILTYGPKRTREMLLLGSQFDGNDAVRIGLANATVPLAELEATTEKWAERVARNPKDALITGKAVHNMALDSLGGTQQFMRGAVGHTLGTLLSFEDDEFNFFRERRDKGTKAAYQNRDAAYEESNAPAGE</sequence>
<dbReference type="Gene3D" id="3.90.226.10">
    <property type="entry name" value="2-enoyl-CoA Hydratase, Chain A, domain 1"/>
    <property type="match status" value="1"/>
</dbReference>
<dbReference type="InterPro" id="IPR001753">
    <property type="entry name" value="Enoyl-CoA_hydra/iso"/>
</dbReference>
<dbReference type="PANTHER" id="PTHR43802">
    <property type="entry name" value="ENOYL-COA HYDRATASE"/>
    <property type="match status" value="1"/>
</dbReference>
<feature type="region of interest" description="Disordered" evidence="2">
    <location>
        <begin position="274"/>
        <end position="294"/>
    </location>
</feature>
<evidence type="ECO:0000313" key="4">
    <source>
        <dbReference type="Proteomes" id="UP001589575"/>
    </source>
</evidence>
<dbReference type="SUPFAM" id="SSF52096">
    <property type="entry name" value="ClpP/crotonase"/>
    <property type="match status" value="1"/>
</dbReference>
<evidence type="ECO:0000256" key="2">
    <source>
        <dbReference type="SAM" id="MobiDB-lite"/>
    </source>
</evidence>
<name>A0ABV5G392_9MICC</name>
<proteinExistence type="inferred from homology"/>
<organism evidence="3 4">
    <name type="scientific">Citricoccus parietis</name>
    <dbReference type="NCBI Taxonomy" id="592307"/>
    <lineage>
        <taxon>Bacteria</taxon>
        <taxon>Bacillati</taxon>
        <taxon>Actinomycetota</taxon>
        <taxon>Actinomycetes</taxon>
        <taxon>Micrococcales</taxon>
        <taxon>Micrococcaceae</taxon>
        <taxon>Citricoccus</taxon>
    </lineage>
</organism>
<evidence type="ECO:0000256" key="1">
    <source>
        <dbReference type="ARBA" id="ARBA00005254"/>
    </source>
</evidence>
<dbReference type="CDD" id="cd06558">
    <property type="entry name" value="crotonase-like"/>
    <property type="match status" value="1"/>
</dbReference>
<protein>
    <submittedName>
        <fullName evidence="3">Enoyl-CoA hydratase/isomerase family protein</fullName>
    </submittedName>
</protein>
<dbReference type="Pfam" id="PF00378">
    <property type="entry name" value="ECH_1"/>
    <property type="match status" value="1"/>
</dbReference>
<evidence type="ECO:0000313" key="3">
    <source>
        <dbReference type="EMBL" id="MFB9073394.1"/>
    </source>
</evidence>
<dbReference type="InterPro" id="IPR029045">
    <property type="entry name" value="ClpP/crotonase-like_dom_sf"/>
</dbReference>
<dbReference type="RefSeq" id="WP_378042875.1">
    <property type="nucleotide sequence ID" value="NZ_JBHLWH010000042.1"/>
</dbReference>
<accession>A0ABV5G392</accession>
<dbReference type="PANTHER" id="PTHR43802:SF1">
    <property type="entry name" value="IP11341P-RELATED"/>
    <property type="match status" value="1"/>
</dbReference>
<dbReference type="Proteomes" id="UP001589575">
    <property type="component" value="Unassembled WGS sequence"/>
</dbReference>
<dbReference type="EMBL" id="JBHMFI010000001">
    <property type="protein sequence ID" value="MFB9073394.1"/>
    <property type="molecule type" value="Genomic_DNA"/>
</dbReference>
<keyword evidence="4" id="KW-1185">Reference proteome</keyword>